<dbReference type="SUPFAM" id="SSF81606">
    <property type="entry name" value="PP2C-like"/>
    <property type="match status" value="1"/>
</dbReference>
<keyword evidence="1" id="KW-0378">Hydrolase</keyword>
<dbReference type="AlphaFoldDB" id="A0A7S0BL10"/>
<sequence length="300" mass="32338">MRALGFAGCGLLRLSGYGGASKQRSAMRPRRLLVTASTAESTPPPAKSWKLETAVSNRPHPEKLEKGGEDAFFVLETAMGVFDGVGGWASQGIDPGLYSRKLSRLTEEQIKEGKDLAEALDHAHKNNDLQGSTTACIARILPGGKIALLNVGDSGLIAIRPSQGIYFKTPDQQHYFNCPFQLGSTFEDKVKDGIAGEIPVQSGDYLILATDGLLDNLHDIELEKIVKDLDKEKSGQNALDAIANTLSIRAQTLAVEDKYWSPFAMNASKYGYSTLGGKLDDITLIAARAVLSEGEDEVLK</sequence>
<organism evidence="3">
    <name type="scientific">Rhodosorus marinus</name>
    <dbReference type="NCBI Taxonomy" id="101924"/>
    <lineage>
        <taxon>Eukaryota</taxon>
        <taxon>Rhodophyta</taxon>
        <taxon>Stylonematophyceae</taxon>
        <taxon>Stylonematales</taxon>
        <taxon>Stylonemataceae</taxon>
        <taxon>Rhodosorus</taxon>
    </lineage>
</organism>
<comment type="similarity">
    <text evidence="1">Belongs to the PP2C family.</text>
</comment>
<keyword evidence="1" id="KW-0464">Manganese</keyword>
<reference evidence="3" key="1">
    <citation type="submission" date="2021-01" db="EMBL/GenBank/DDBJ databases">
        <authorList>
            <person name="Corre E."/>
            <person name="Pelletier E."/>
            <person name="Niang G."/>
            <person name="Scheremetjew M."/>
            <person name="Finn R."/>
            <person name="Kale V."/>
            <person name="Holt S."/>
            <person name="Cochrane G."/>
            <person name="Meng A."/>
            <person name="Brown T."/>
            <person name="Cohen L."/>
        </authorList>
    </citation>
    <scope>NUCLEOTIDE SEQUENCE</scope>
    <source>
        <strain evidence="3">UTEX LB 2760</strain>
    </source>
</reference>
<evidence type="ECO:0000256" key="1">
    <source>
        <dbReference type="RuleBase" id="RU366020"/>
    </source>
</evidence>
<dbReference type="PANTHER" id="PTHR12320">
    <property type="entry name" value="PROTEIN PHOSPHATASE 2C"/>
    <property type="match status" value="1"/>
</dbReference>
<feature type="domain" description="PPM-type phosphatase" evidence="2">
    <location>
        <begin position="52"/>
        <end position="289"/>
    </location>
</feature>
<keyword evidence="1" id="KW-0479">Metal-binding</keyword>
<dbReference type="GO" id="GO:0046872">
    <property type="term" value="F:metal ion binding"/>
    <property type="evidence" value="ECO:0007669"/>
    <property type="project" value="UniProtKB-UniRule"/>
</dbReference>
<dbReference type="SMART" id="SM00331">
    <property type="entry name" value="PP2C_SIG"/>
    <property type="match status" value="1"/>
</dbReference>
<comment type="catalytic activity">
    <reaction evidence="1">
        <text>O-phospho-L-threonyl-[protein] + H2O = L-threonyl-[protein] + phosphate</text>
        <dbReference type="Rhea" id="RHEA:47004"/>
        <dbReference type="Rhea" id="RHEA-COMP:11060"/>
        <dbReference type="Rhea" id="RHEA-COMP:11605"/>
        <dbReference type="ChEBI" id="CHEBI:15377"/>
        <dbReference type="ChEBI" id="CHEBI:30013"/>
        <dbReference type="ChEBI" id="CHEBI:43474"/>
        <dbReference type="ChEBI" id="CHEBI:61977"/>
        <dbReference type="EC" id="3.1.3.16"/>
    </reaction>
</comment>
<evidence type="ECO:0000313" key="3">
    <source>
        <dbReference type="EMBL" id="CAD8396865.1"/>
    </source>
</evidence>
<name>A0A7S0BL10_9RHOD</name>
<dbReference type="Gene3D" id="3.60.40.10">
    <property type="entry name" value="PPM-type phosphatase domain"/>
    <property type="match status" value="1"/>
</dbReference>
<keyword evidence="1" id="KW-0460">Magnesium</keyword>
<accession>A0A7S0BL10</accession>
<keyword evidence="1" id="KW-0904">Protein phosphatase</keyword>
<dbReference type="EC" id="3.1.3.16" evidence="1"/>
<dbReference type="Pfam" id="PF07228">
    <property type="entry name" value="SpoIIE"/>
    <property type="match status" value="1"/>
</dbReference>
<dbReference type="PANTHER" id="PTHR12320:SF1">
    <property type="entry name" value="PROTEIN PHOSPHATASE PTC7 HOMOLOG"/>
    <property type="match status" value="1"/>
</dbReference>
<evidence type="ECO:0000259" key="2">
    <source>
        <dbReference type="PROSITE" id="PS51746"/>
    </source>
</evidence>
<comment type="catalytic activity">
    <reaction evidence="1">
        <text>O-phospho-L-seryl-[protein] + H2O = L-seryl-[protein] + phosphate</text>
        <dbReference type="Rhea" id="RHEA:20629"/>
        <dbReference type="Rhea" id="RHEA-COMP:9863"/>
        <dbReference type="Rhea" id="RHEA-COMP:11604"/>
        <dbReference type="ChEBI" id="CHEBI:15377"/>
        <dbReference type="ChEBI" id="CHEBI:29999"/>
        <dbReference type="ChEBI" id="CHEBI:43474"/>
        <dbReference type="ChEBI" id="CHEBI:83421"/>
        <dbReference type="EC" id="3.1.3.16"/>
    </reaction>
</comment>
<dbReference type="GO" id="GO:0004722">
    <property type="term" value="F:protein serine/threonine phosphatase activity"/>
    <property type="evidence" value="ECO:0007669"/>
    <property type="project" value="UniProtKB-EC"/>
</dbReference>
<dbReference type="SMART" id="SM00332">
    <property type="entry name" value="PP2Cc"/>
    <property type="match status" value="1"/>
</dbReference>
<comment type="cofactor">
    <cofactor evidence="1">
        <name>Mn(2+)</name>
        <dbReference type="ChEBI" id="CHEBI:29035"/>
    </cofactor>
</comment>
<dbReference type="PROSITE" id="PS51746">
    <property type="entry name" value="PPM_2"/>
    <property type="match status" value="1"/>
</dbReference>
<dbReference type="InterPro" id="IPR001932">
    <property type="entry name" value="PPM-type_phosphatase-like_dom"/>
</dbReference>
<gene>
    <name evidence="3" type="ORF">RMAR0315_LOCUS6853</name>
</gene>
<dbReference type="InterPro" id="IPR036457">
    <property type="entry name" value="PPM-type-like_dom_sf"/>
</dbReference>
<dbReference type="InterPro" id="IPR039123">
    <property type="entry name" value="PPTC7"/>
</dbReference>
<comment type="cofactor">
    <cofactor evidence="1">
        <name>Mg(2+)</name>
        <dbReference type="ChEBI" id="CHEBI:18420"/>
    </cofactor>
</comment>
<protein>
    <recommendedName>
        <fullName evidence="1">Protein phosphatase</fullName>
        <ecNumber evidence="1">3.1.3.16</ecNumber>
    </recommendedName>
</protein>
<dbReference type="EMBL" id="HBEK01012437">
    <property type="protein sequence ID" value="CAD8396865.1"/>
    <property type="molecule type" value="Transcribed_RNA"/>
</dbReference>
<proteinExistence type="inferred from homology"/>